<evidence type="ECO:0000256" key="8">
    <source>
        <dbReference type="ARBA" id="ARBA00023163"/>
    </source>
</evidence>
<feature type="domain" description="Anti-sigma K factor RskA C-terminal" evidence="12">
    <location>
        <begin position="159"/>
        <end position="290"/>
    </location>
</feature>
<evidence type="ECO:0000256" key="1">
    <source>
        <dbReference type="ARBA" id="ARBA00004167"/>
    </source>
</evidence>
<dbReference type="Gene3D" id="1.10.10.1320">
    <property type="entry name" value="Anti-sigma factor, zinc-finger domain"/>
    <property type="match status" value="1"/>
</dbReference>
<proteinExistence type="predicted"/>
<evidence type="ECO:0000256" key="9">
    <source>
        <dbReference type="ARBA" id="ARBA00029829"/>
    </source>
</evidence>
<dbReference type="STRING" id="1618207.UM93_08205"/>
<evidence type="ECO:0000256" key="6">
    <source>
        <dbReference type="ARBA" id="ARBA00023015"/>
    </source>
</evidence>
<evidence type="ECO:0000259" key="13">
    <source>
        <dbReference type="Pfam" id="PF22618"/>
    </source>
</evidence>
<organism evidence="14 15">
    <name type="scientific">Psychromicrobium lacuslunae</name>
    <dbReference type="NCBI Taxonomy" id="1618207"/>
    <lineage>
        <taxon>Bacteria</taxon>
        <taxon>Bacillati</taxon>
        <taxon>Actinomycetota</taxon>
        <taxon>Actinomycetes</taxon>
        <taxon>Micrococcales</taxon>
        <taxon>Micrococcaceae</taxon>
        <taxon>Psychromicrobium</taxon>
    </lineage>
</organism>
<dbReference type="Pfam" id="PF10099">
    <property type="entry name" value="RskA_C"/>
    <property type="match status" value="1"/>
</dbReference>
<dbReference type="GO" id="GO:0016989">
    <property type="term" value="F:sigma factor antagonist activity"/>
    <property type="evidence" value="ECO:0007669"/>
    <property type="project" value="TreeGrafter"/>
</dbReference>
<dbReference type="EMBL" id="CP011005">
    <property type="protein sequence ID" value="AJT41502.1"/>
    <property type="molecule type" value="Genomic_DNA"/>
</dbReference>
<dbReference type="InterPro" id="IPR041916">
    <property type="entry name" value="Anti_sigma_zinc_sf"/>
</dbReference>
<dbReference type="Pfam" id="PF22618">
    <property type="entry name" value="RskA_N"/>
    <property type="match status" value="1"/>
</dbReference>
<dbReference type="KEGG" id="ari:UM93_08205"/>
<dbReference type="OrthoDB" id="153510at2"/>
<reference evidence="14 15" key="1">
    <citation type="journal article" date="2015" name="Genome Announc.">
        <title>Complete Genome Sequencing of Protease-Producing Novel Arthrobacter sp. Strain IHBB 11108 Using PacBio Single-Molecule Real-Time Sequencing Technology.</title>
        <authorList>
            <person name="Kiran S."/>
            <person name="Swarnkar M.K."/>
            <person name="Pal M."/>
            <person name="Thakur R."/>
            <person name="Tewari R."/>
            <person name="Singh A.K."/>
            <person name="Gulati A."/>
        </authorList>
    </citation>
    <scope>NUCLEOTIDE SEQUENCE [LARGE SCALE GENOMIC DNA]</scope>
    <source>
        <strain evidence="14 15">IHBB 11108</strain>
    </source>
</reference>
<evidence type="ECO:0000259" key="12">
    <source>
        <dbReference type="Pfam" id="PF10099"/>
    </source>
</evidence>
<keyword evidence="15" id="KW-1185">Reference proteome</keyword>
<name>A0A0D4BYJ9_9MICC</name>
<keyword evidence="8" id="KW-0804">Transcription</keyword>
<keyword evidence="4 11" id="KW-0812">Transmembrane</keyword>
<evidence type="ECO:0000256" key="7">
    <source>
        <dbReference type="ARBA" id="ARBA00023136"/>
    </source>
</evidence>
<dbReference type="InterPro" id="IPR053877">
    <property type="entry name" value="RskA_N"/>
</dbReference>
<keyword evidence="7 11" id="KW-0472">Membrane</keyword>
<dbReference type="Proteomes" id="UP000061839">
    <property type="component" value="Chromosome"/>
</dbReference>
<dbReference type="PANTHER" id="PTHR37461:SF1">
    <property type="entry name" value="ANTI-SIGMA-K FACTOR RSKA"/>
    <property type="match status" value="1"/>
</dbReference>
<dbReference type="HOGENOM" id="CLU_075802_1_1_11"/>
<keyword evidence="5 11" id="KW-1133">Transmembrane helix</keyword>
<dbReference type="PATRIC" id="fig|1618207.4.peg.1660"/>
<evidence type="ECO:0000313" key="15">
    <source>
        <dbReference type="Proteomes" id="UP000061839"/>
    </source>
</evidence>
<gene>
    <name evidence="14" type="ORF">UM93_08205</name>
</gene>
<evidence type="ECO:0000256" key="3">
    <source>
        <dbReference type="ARBA" id="ARBA00022475"/>
    </source>
</evidence>
<comment type="subcellular location">
    <subcellularLocation>
        <location evidence="2">Cell membrane</location>
    </subcellularLocation>
    <subcellularLocation>
        <location evidence="1">Membrane</location>
        <topology evidence="1">Single-pass membrane protein</topology>
    </subcellularLocation>
</comment>
<evidence type="ECO:0000256" key="10">
    <source>
        <dbReference type="ARBA" id="ARBA00030803"/>
    </source>
</evidence>
<dbReference type="AlphaFoldDB" id="A0A0D4BYJ9"/>
<sequence length="297" mass="30856">MNENFAEEIRSDLAEGRVLELAELVALNAVDDAERALIDDHLQSADEAVRQDFARRVRETEETLAEAYATAEAEPPQGLWDQIQSKIADQANSVQADTVQLPDPATTPPEQLKSEAIPGSLSDADAAQGAIPGRAAATDELAARRSKRTARSLRGWLIGAVAAAAVIVAGSFGVSSLIQAQDPIHQVISAADSRISTVPVQGGGEAKINLSSSRQAAVLQMSDVPAPQSGSTYQLWLIPVGGGKPSSLGLMSSADDLGKPALVQNVKTGETLAITVEPAGGSAEPTTKPVMVAPISL</sequence>
<dbReference type="GO" id="GO:0006417">
    <property type="term" value="P:regulation of translation"/>
    <property type="evidence" value="ECO:0007669"/>
    <property type="project" value="TreeGrafter"/>
</dbReference>
<protein>
    <recommendedName>
        <fullName evidence="10">Regulator of SigK</fullName>
    </recommendedName>
    <alternativeName>
        <fullName evidence="9">Sigma-K anti-sigma factor RskA</fullName>
    </alternativeName>
</protein>
<dbReference type="InterPro" id="IPR051474">
    <property type="entry name" value="Anti-sigma-K/W_factor"/>
</dbReference>
<feature type="domain" description="Anti-sigma-K factor RskA N-terminal" evidence="13">
    <location>
        <begin position="18"/>
        <end position="65"/>
    </location>
</feature>
<evidence type="ECO:0000313" key="14">
    <source>
        <dbReference type="EMBL" id="AJT41502.1"/>
    </source>
</evidence>
<keyword evidence="6" id="KW-0805">Transcription regulation</keyword>
<dbReference type="GO" id="GO:0005886">
    <property type="term" value="C:plasma membrane"/>
    <property type="evidence" value="ECO:0007669"/>
    <property type="project" value="UniProtKB-SubCell"/>
</dbReference>
<evidence type="ECO:0000256" key="4">
    <source>
        <dbReference type="ARBA" id="ARBA00022692"/>
    </source>
</evidence>
<evidence type="ECO:0000256" key="5">
    <source>
        <dbReference type="ARBA" id="ARBA00022989"/>
    </source>
</evidence>
<accession>A0A0D4BYJ9</accession>
<feature type="transmembrane region" description="Helical" evidence="11">
    <location>
        <begin position="155"/>
        <end position="178"/>
    </location>
</feature>
<evidence type="ECO:0000256" key="11">
    <source>
        <dbReference type="SAM" id="Phobius"/>
    </source>
</evidence>
<dbReference type="RefSeq" id="WP_045074924.1">
    <property type="nucleotide sequence ID" value="NZ_CP011005.1"/>
</dbReference>
<keyword evidence="3" id="KW-1003">Cell membrane</keyword>
<dbReference type="PANTHER" id="PTHR37461">
    <property type="entry name" value="ANTI-SIGMA-K FACTOR RSKA"/>
    <property type="match status" value="1"/>
</dbReference>
<dbReference type="InterPro" id="IPR018764">
    <property type="entry name" value="RskA_C"/>
</dbReference>
<evidence type="ECO:0000256" key="2">
    <source>
        <dbReference type="ARBA" id="ARBA00004236"/>
    </source>
</evidence>